<protein>
    <recommendedName>
        <fullName evidence="4">DUF2975 domain-containing protein</fullName>
    </recommendedName>
</protein>
<gene>
    <name evidence="2" type="ORF">BLAHAN_05566</name>
</gene>
<sequence>MNWNKDKSLKFTRVCIYFFAVLLVGICVGAPWLYRGFLELRSPLLDGMLPYFLVTNYATAVPVGAALYKMNGLLKNISANQVFISENTECLRQLSWCCAAAGMIFAASGFYYFPFWFLCGAAMFMALILRVIKNVFAQAEEIKRENDYTI</sequence>
<evidence type="ECO:0000313" key="2">
    <source>
        <dbReference type="EMBL" id="EEX21539.1"/>
    </source>
</evidence>
<dbReference type="Proteomes" id="UP000003755">
    <property type="component" value="Unassembled WGS sequence"/>
</dbReference>
<accession>C9L847</accession>
<comment type="caution">
    <text evidence="2">The sequence shown here is derived from an EMBL/GenBank/DDBJ whole genome shotgun (WGS) entry which is preliminary data.</text>
</comment>
<dbReference type="eggNOG" id="ENOG5032UAJ">
    <property type="taxonomic scope" value="Bacteria"/>
</dbReference>
<dbReference type="EMBL" id="ABYU02000017">
    <property type="protein sequence ID" value="EEX21539.1"/>
    <property type="molecule type" value="Genomic_DNA"/>
</dbReference>
<evidence type="ECO:0000313" key="3">
    <source>
        <dbReference type="Proteomes" id="UP000003755"/>
    </source>
</evidence>
<evidence type="ECO:0008006" key="4">
    <source>
        <dbReference type="Google" id="ProtNLM"/>
    </source>
</evidence>
<dbReference type="InterPro" id="IPR021354">
    <property type="entry name" value="DUF2975"/>
</dbReference>
<dbReference type="KEGG" id="bhan:CGC63_08940"/>
<keyword evidence="1" id="KW-1133">Transmembrane helix</keyword>
<dbReference type="HOGENOM" id="CLU_116298_1_0_9"/>
<evidence type="ECO:0000256" key="1">
    <source>
        <dbReference type="SAM" id="Phobius"/>
    </source>
</evidence>
<dbReference type="RefSeq" id="WP_003020932.1">
    <property type="nucleotide sequence ID" value="NZ_CP022413.2"/>
</dbReference>
<dbReference type="Pfam" id="PF11188">
    <property type="entry name" value="DUF2975"/>
    <property type="match status" value="1"/>
</dbReference>
<feature type="transmembrane region" description="Helical" evidence="1">
    <location>
        <begin position="113"/>
        <end position="132"/>
    </location>
</feature>
<proteinExistence type="predicted"/>
<feature type="transmembrane region" description="Helical" evidence="1">
    <location>
        <begin position="14"/>
        <end position="34"/>
    </location>
</feature>
<name>C9L847_BLAHA</name>
<keyword evidence="1" id="KW-0812">Transmembrane</keyword>
<feature type="transmembrane region" description="Helical" evidence="1">
    <location>
        <begin position="49"/>
        <end position="68"/>
    </location>
</feature>
<organism evidence="2 3">
    <name type="scientific">Blautia hansenii DSM 20583</name>
    <dbReference type="NCBI Taxonomy" id="537007"/>
    <lineage>
        <taxon>Bacteria</taxon>
        <taxon>Bacillati</taxon>
        <taxon>Bacillota</taxon>
        <taxon>Clostridia</taxon>
        <taxon>Lachnospirales</taxon>
        <taxon>Lachnospiraceae</taxon>
        <taxon>Blautia</taxon>
    </lineage>
</organism>
<keyword evidence="3" id="KW-1185">Reference proteome</keyword>
<keyword evidence="1" id="KW-0472">Membrane</keyword>
<dbReference type="AlphaFoldDB" id="C9L847"/>
<dbReference type="STRING" id="537007.BLAHAN_05566"/>
<reference evidence="2" key="1">
    <citation type="submission" date="2009-09" db="EMBL/GenBank/DDBJ databases">
        <authorList>
            <person name="Weinstock G."/>
            <person name="Sodergren E."/>
            <person name="Clifton S."/>
            <person name="Fulton L."/>
            <person name="Fulton B."/>
            <person name="Courtney L."/>
            <person name="Fronick C."/>
            <person name="Harrison M."/>
            <person name="Strong C."/>
            <person name="Farmer C."/>
            <person name="Delahaunty K."/>
            <person name="Markovic C."/>
            <person name="Hall O."/>
            <person name="Minx P."/>
            <person name="Tomlinson C."/>
            <person name="Mitreva M."/>
            <person name="Nelson J."/>
            <person name="Hou S."/>
            <person name="Wollam A."/>
            <person name="Pepin K.H."/>
            <person name="Johnson M."/>
            <person name="Bhonagiri V."/>
            <person name="Nash W.E."/>
            <person name="Warren W."/>
            <person name="Chinwalla A."/>
            <person name="Mardis E.R."/>
            <person name="Wilson R.K."/>
        </authorList>
    </citation>
    <scope>NUCLEOTIDE SEQUENCE [LARGE SCALE GENOMIC DNA]</scope>
    <source>
        <strain evidence="2">DSM 20583</strain>
    </source>
</reference>